<organism evidence="2 3">
    <name type="scientific">Eiseniibacteriota bacterium</name>
    <dbReference type="NCBI Taxonomy" id="2212470"/>
    <lineage>
        <taxon>Bacteria</taxon>
        <taxon>Candidatus Eiseniibacteriota</taxon>
    </lineage>
</organism>
<comment type="caution">
    <text evidence="2">The sequence shown here is derived from an EMBL/GenBank/DDBJ whole genome shotgun (WGS) entry which is preliminary data.</text>
</comment>
<feature type="domain" description="KANL3/Tex30 alpha/beta hydrolase-like" evidence="1">
    <location>
        <begin position="32"/>
        <end position="192"/>
    </location>
</feature>
<gene>
    <name evidence="2" type="ORF">E6K79_05210</name>
</gene>
<evidence type="ECO:0000313" key="2">
    <source>
        <dbReference type="EMBL" id="TMQ65167.1"/>
    </source>
</evidence>
<dbReference type="AlphaFoldDB" id="A0A538TNG5"/>
<keyword evidence="2" id="KW-0378">Hydrolase</keyword>
<dbReference type="InterPro" id="IPR029058">
    <property type="entry name" value="AB_hydrolase_fold"/>
</dbReference>
<dbReference type="PANTHER" id="PTHR42103:SF2">
    <property type="entry name" value="AB HYDROLASE-1 DOMAIN-CONTAINING PROTEIN"/>
    <property type="match status" value="1"/>
</dbReference>
<dbReference type="GO" id="GO:0016787">
    <property type="term" value="F:hydrolase activity"/>
    <property type="evidence" value="ECO:0007669"/>
    <property type="project" value="UniProtKB-KW"/>
</dbReference>
<evidence type="ECO:0000259" key="1">
    <source>
        <dbReference type="Pfam" id="PF20408"/>
    </source>
</evidence>
<name>A0A538TNG5_UNCEI</name>
<dbReference type="Gene3D" id="3.40.50.1820">
    <property type="entry name" value="alpha/beta hydrolase"/>
    <property type="match status" value="1"/>
</dbReference>
<reference evidence="2 3" key="1">
    <citation type="journal article" date="2019" name="Nat. Microbiol.">
        <title>Mediterranean grassland soil C-N compound turnover is dependent on rainfall and depth, and is mediated by genomically divergent microorganisms.</title>
        <authorList>
            <person name="Diamond S."/>
            <person name="Andeer P.F."/>
            <person name="Li Z."/>
            <person name="Crits-Christoph A."/>
            <person name="Burstein D."/>
            <person name="Anantharaman K."/>
            <person name="Lane K.R."/>
            <person name="Thomas B.C."/>
            <person name="Pan C."/>
            <person name="Northen T.R."/>
            <person name="Banfield J.F."/>
        </authorList>
    </citation>
    <scope>NUCLEOTIDE SEQUENCE [LARGE SCALE GENOMIC DNA]</scope>
    <source>
        <strain evidence="2">WS_9</strain>
    </source>
</reference>
<dbReference type="PANTHER" id="PTHR42103">
    <property type="entry name" value="ALPHA/BETA-HYDROLASES SUPERFAMILY PROTEIN"/>
    <property type="match status" value="1"/>
</dbReference>
<proteinExistence type="predicted"/>
<dbReference type="Pfam" id="PF20408">
    <property type="entry name" value="Abhydrolase_11"/>
    <property type="match status" value="1"/>
</dbReference>
<dbReference type="InterPro" id="IPR046879">
    <property type="entry name" value="KANL3/Tex30_Abhydrolase"/>
</dbReference>
<dbReference type="Proteomes" id="UP000317691">
    <property type="component" value="Unassembled WGS sequence"/>
</dbReference>
<dbReference type="EMBL" id="VBOZ01000014">
    <property type="protein sequence ID" value="TMQ65167.1"/>
    <property type="molecule type" value="Genomic_DNA"/>
</dbReference>
<accession>A0A538TNG5</accession>
<protein>
    <submittedName>
        <fullName evidence="2">Alpha/beta fold hydrolase</fullName>
    </submittedName>
</protein>
<evidence type="ECO:0000313" key="3">
    <source>
        <dbReference type="Proteomes" id="UP000317691"/>
    </source>
</evidence>
<dbReference type="SUPFAM" id="SSF53474">
    <property type="entry name" value="alpha/beta-Hydrolases"/>
    <property type="match status" value="1"/>
</dbReference>
<sequence>MKFPGPEGALEGLWCDPGRGLPAAVIAHPHPAHGGSMHSKVVHTVYKVLTEAGHATLRFNFRGVGRSEGGYSGGDGEVGDVAAAAAYARAQTGLPTLWLAGFSFGSWVGARWAIQDDHLEQFVALGMPVTVNIDGRTFDFLTRPPAPMLIVQGDHDQYGSREDALALVARLKPHGRVEARFVADADHFFTGRLSQLAAALRDGLGMEGK</sequence>